<proteinExistence type="predicted"/>
<protein>
    <submittedName>
        <fullName evidence="1">Uncharacterized protein</fullName>
    </submittedName>
</protein>
<name>A0A0F9UE28_9ZZZZ</name>
<dbReference type="EMBL" id="LAZR01000724">
    <property type="protein sequence ID" value="KKN59496.1"/>
    <property type="molecule type" value="Genomic_DNA"/>
</dbReference>
<gene>
    <name evidence="1" type="ORF">LCGC14_0541100</name>
</gene>
<sequence length="124" mass="14012">MGIELPEIKKYAGMFSHGLIIKIAPEIAKGILVEMFRAKKVTVKSASDWVQNNTSLWKSFEPGEQAMMKNLAEKVGNIDWLDAPWVIEAVKGDFPAVASLFLGWKKANNWLKRQVEIIRKEVVV</sequence>
<comment type="caution">
    <text evidence="1">The sequence shown here is derived from an EMBL/GenBank/DDBJ whole genome shotgun (WGS) entry which is preliminary data.</text>
</comment>
<accession>A0A0F9UE28</accession>
<evidence type="ECO:0000313" key="1">
    <source>
        <dbReference type="EMBL" id="KKN59496.1"/>
    </source>
</evidence>
<dbReference type="AlphaFoldDB" id="A0A0F9UE28"/>
<reference evidence="1" key="1">
    <citation type="journal article" date="2015" name="Nature">
        <title>Complex archaea that bridge the gap between prokaryotes and eukaryotes.</title>
        <authorList>
            <person name="Spang A."/>
            <person name="Saw J.H."/>
            <person name="Jorgensen S.L."/>
            <person name="Zaremba-Niedzwiedzka K."/>
            <person name="Martijn J."/>
            <person name="Lind A.E."/>
            <person name="van Eijk R."/>
            <person name="Schleper C."/>
            <person name="Guy L."/>
            <person name="Ettema T.J."/>
        </authorList>
    </citation>
    <scope>NUCLEOTIDE SEQUENCE</scope>
</reference>
<organism evidence="1">
    <name type="scientific">marine sediment metagenome</name>
    <dbReference type="NCBI Taxonomy" id="412755"/>
    <lineage>
        <taxon>unclassified sequences</taxon>
        <taxon>metagenomes</taxon>
        <taxon>ecological metagenomes</taxon>
    </lineage>
</organism>